<protein>
    <submittedName>
        <fullName evidence="2">Capsid protein</fullName>
    </submittedName>
</protein>
<evidence type="ECO:0000313" key="2">
    <source>
        <dbReference type="EMBL" id="QGA67325.1"/>
    </source>
</evidence>
<dbReference type="EMBL" id="MK809401">
    <property type="protein sequence ID" value="QGA67325.1"/>
    <property type="molecule type" value="Genomic_RNA"/>
</dbReference>
<dbReference type="InterPro" id="IPR058242">
    <property type="entry name" value="Capsid_partitivirus"/>
</dbReference>
<proteinExistence type="predicted"/>
<reference evidence="2" key="1">
    <citation type="submission" date="2019-04" db="EMBL/GenBank/DDBJ databases">
        <title>Molecular characterization of novel dsRNA elements in the hypovirulent strain of Rhizoctonia solani, the causal agent of tobacco target spot.</title>
        <authorList>
            <person name="Zhong J."/>
            <person name="Chen Y."/>
            <person name="Li C.X."/>
        </authorList>
    </citation>
    <scope>NUCLEOTIDE SEQUENCE</scope>
    <source>
        <strain evidence="2">YNBB-111-2</strain>
    </source>
</reference>
<organism evidence="2">
    <name type="scientific">Rhizoctonia solani partitivirus 7</name>
    <dbReference type="NCBI Taxonomy" id="2600110"/>
    <lineage>
        <taxon>Viruses</taxon>
        <taxon>Riboviria</taxon>
        <taxon>Orthornavirae</taxon>
        <taxon>Pisuviricota</taxon>
        <taxon>Duplopiviricetes</taxon>
        <taxon>Durnavirales</taxon>
        <taxon>Partitiviridae</taxon>
    </lineage>
</organism>
<feature type="region of interest" description="Disordered" evidence="1">
    <location>
        <begin position="1"/>
        <end position="38"/>
    </location>
</feature>
<accession>A0A5Q0TKD3</accession>
<sequence length="664" mass="73154">MPDNESTPVRDVLAETPAAPSEGKKTTLGKTRMPPAAGKPSISLASVLDLENDVHKGKGVYHSGSFLPDVRFFVLAICAFFGRVFSAADFEASQFVTPPSLIAYNLFCLYFLLFYRDMHSKSPSLYAREFTDFARYNQMLKIMESVYIPDEIFEILRNFASYIPDLIPNLQFVPTLGSTLGDYDIPYLVHPLIFLHGHNTLFNRADAIGHYSRFLRCELFNYTNANAGAANVLYRVGNMLGCVYSNGNNNGDARFVQNWFSRVVLPFVDPATHRQHLRRTGISQFDISPSTSTAATWNPYTFLFSSNVSNSFEAFLDCVHSCSEFSRDQFKATKTLKDLFSASSPAPGSYMIMPYSSPTWHNVAIPQGNFPDGAVTAGDFATLHTNHTLFGIVPTAATGNGNTLTMPSAVAGPGTAQGVPNPRLTGFIGAAYLIEAHADPDVAVPEQFSVMTRDEMKHSVPNVLVFAPGDSTPSAAQHPMLSGIVVHNGNIDSTILKTPNPTDELPMIRSRYIDGFISLNVIRPRFASRPTWLIARQTMERISYATVNFLWRSDMVALPRYDASHNAPVAGGIGGLLWPFTFLRRITQMVFSTNIAVSNSPNPPTTPAHMQIGDAWSSFRLTSDSNARPSVGNTFFGINHGEVIHGRDSTLNKFSHPSDLLRRN</sequence>
<evidence type="ECO:0000256" key="1">
    <source>
        <dbReference type="SAM" id="MobiDB-lite"/>
    </source>
</evidence>
<name>A0A5Q0TKD3_9VIRU</name>
<dbReference type="Pfam" id="PF25666">
    <property type="entry name" value="Partiti_capsid"/>
    <property type="match status" value="1"/>
</dbReference>